<evidence type="ECO:0000259" key="5">
    <source>
        <dbReference type="Pfam" id="PF03081"/>
    </source>
</evidence>
<keyword evidence="2 4" id="KW-0813">Transport</keyword>
<protein>
    <recommendedName>
        <fullName evidence="4">Exocyst complex protein EXO70</fullName>
    </recommendedName>
</protein>
<dbReference type="PANTHER" id="PTHR12542:SF41">
    <property type="entry name" value="EXOCYST COMPLEX COMPONENT 7"/>
    <property type="match status" value="1"/>
</dbReference>
<dbReference type="InterPro" id="IPR004140">
    <property type="entry name" value="Exo70"/>
</dbReference>
<keyword evidence="4" id="KW-0653">Protein transport</keyword>
<evidence type="ECO:0000256" key="4">
    <source>
        <dbReference type="RuleBase" id="RU365026"/>
    </source>
</evidence>
<comment type="subcellular location">
    <subcellularLocation>
        <location evidence="4">Bud</location>
    </subcellularLocation>
    <subcellularLocation>
        <location evidence="4">Bud neck</location>
    </subcellularLocation>
</comment>
<dbReference type="Gene3D" id="1.20.1280.170">
    <property type="entry name" value="Exocyst complex component Exo70"/>
    <property type="match status" value="1"/>
</dbReference>
<comment type="similarity">
    <text evidence="1 4">Belongs to the EXO70 family.</text>
</comment>
<proteinExistence type="inferred from homology"/>
<gene>
    <name evidence="6" type="ORF">GFSPODELE1_LOCUS6850</name>
</gene>
<dbReference type="SUPFAM" id="SSF74788">
    <property type="entry name" value="Cullin repeat-like"/>
    <property type="match status" value="1"/>
</dbReference>
<dbReference type="InterPro" id="IPR016159">
    <property type="entry name" value="Cullin_repeat-like_dom_sf"/>
</dbReference>
<dbReference type="InterPro" id="IPR046364">
    <property type="entry name" value="Exo70_C"/>
</dbReference>
<dbReference type="Pfam" id="PF03081">
    <property type="entry name" value="Exo70_C"/>
    <property type="match status" value="1"/>
</dbReference>
<evidence type="ECO:0000313" key="7">
    <source>
        <dbReference type="Proteomes" id="UP001497453"/>
    </source>
</evidence>
<dbReference type="PANTHER" id="PTHR12542">
    <property type="entry name" value="EXOCYST COMPLEX PROTEIN EXO70"/>
    <property type="match status" value="1"/>
</dbReference>
<feature type="domain" description="Exocyst complex subunit Exo70 C-terminal" evidence="5">
    <location>
        <begin position="246"/>
        <end position="600"/>
    </location>
</feature>
<comment type="function">
    <text evidence="4">Involved in the secretory pathway as part of the exocyst complex which tethers secretory vesicles to the sites of exocytosis. Also plays a role in the assembly of the exocyst.</text>
</comment>
<dbReference type="Proteomes" id="UP001497453">
    <property type="component" value="Chromosome 5"/>
</dbReference>
<organism evidence="6 7">
    <name type="scientific">Somion occarium</name>
    <dbReference type="NCBI Taxonomy" id="3059160"/>
    <lineage>
        <taxon>Eukaryota</taxon>
        <taxon>Fungi</taxon>
        <taxon>Dikarya</taxon>
        <taxon>Basidiomycota</taxon>
        <taxon>Agaricomycotina</taxon>
        <taxon>Agaricomycetes</taxon>
        <taxon>Polyporales</taxon>
        <taxon>Cerrenaceae</taxon>
        <taxon>Somion</taxon>
    </lineage>
</organism>
<evidence type="ECO:0000313" key="6">
    <source>
        <dbReference type="EMBL" id="CAL1708426.1"/>
    </source>
</evidence>
<keyword evidence="7" id="KW-1185">Reference proteome</keyword>
<evidence type="ECO:0000256" key="2">
    <source>
        <dbReference type="ARBA" id="ARBA00022448"/>
    </source>
</evidence>
<accession>A0ABP1DKP6</accession>
<evidence type="ECO:0000256" key="1">
    <source>
        <dbReference type="ARBA" id="ARBA00006756"/>
    </source>
</evidence>
<sequence>MDDETAEIELLEQNLNKTRQISQRMTSILSSFDTRLVKLEKSILPLYNSTQVLNRRGGNIEAALLKIDEIASNQEGIAAEEALILRGPQPGQWEEYKDVLERLNASVAFKSIDRDQRDTARLVETGVKKLTQLYTKLVAEGSSGVALNGPDFEFSPFPSNLRSALIPLVTFLRTLPLPPTHPSHPAAPAIQQTLKEGQKGYADMRGSWSKKCLENYGRRVVDRAETIDGIAAGKEFGKWVNDLISVAEAEYSLLLELAPLSTPSAIESAYATLISPLLSIFTSTLSSLSALIKRSLHKYTFLALSVYSSLSSAQTRWEEVMCRRANRRENELKDGLHSIRASVLRSFPEFIADIRAAALGKSGELSTGLTDFTLSTIQYMERLPEVQDAVASALLTLGDGNWKMGEGVQVGKGTKPTEVNERTILEHYLFDVINTVISSLLTLSRTNKRPSFGSIFLLNNVSYIRTHLLVQPRTDIPSLLSKPVQDSLNSNFRTAKAAYFDSNFSPLMQTLTEDKGQSKSAAKEKFTRFFDLLEEVAERHRLARVLQDDREGRETMCDEVVKLVVPSLQRFTQRNTGKEFSKNPQKYIKMSIEEVESLIRSFLTAMARRLLLQNELRTTFSFKLVGVDNLSPCFLRLFVIVVFTSFRCMYSTVITSK</sequence>
<dbReference type="EMBL" id="OZ037948">
    <property type="protein sequence ID" value="CAL1708426.1"/>
    <property type="molecule type" value="Genomic_DNA"/>
</dbReference>
<keyword evidence="3 4" id="KW-0268">Exocytosis</keyword>
<evidence type="ECO:0000256" key="3">
    <source>
        <dbReference type="ARBA" id="ARBA00022483"/>
    </source>
</evidence>
<reference evidence="7" key="1">
    <citation type="submission" date="2024-04" db="EMBL/GenBank/DDBJ databases">
        <authorList>
            <person name="Shaw F."/>
            <person name="Minotto A."/>
        </authorList>
    </citation>
    <scope>NUCLEOTIDE SEQUENCE [LARGE SCALE GENOMIC DNA]</scope>
</reference>
<name>A0ABP1DKP6_9APHY</name>